<reference evidence="1" key="1">
    <citation type="submission" date="2025-08" db="UniProtKB">
        <authorList>
            <consortium name="Ensembl"/>
        </authorList>
    </citation>
    <scope>IDENTIFICATION</scope>
</reference>
<dbReference type="Proteomes" id="UP000694381">
    <property type="component" value="Unassembled WGS sequence"/>
</dbReference>
<dbReference type="Ensembl" id="ENSNGAT00000006561.1">
    <property type="protein sequence ID" value="ENSNGAP00000004180.1"/>
    <property type="gene ID" value="ENSNGAG00000005342.1"/>
</dbReference>
<evidence type="ECO:0000313" key="1">
    <source>
        <dbReference type="Ensembl" id="ENSNGAP00000004180.1"/>
    </source>
</evidence>
<dbReference type="GeneTree" id="ENSGT01030000235034"/>
<sequence length="104" mass="11126">VAAEQQEEVRVALEEFRGQTAVWGSRHRVVSAADAQHGHGGLVHIPEWVVEVPVGIPTDGEILGVAEQGLLKLPQGAAPEQLAGVHRVLQGRGVPGRRVVFVFD</sequence>
<evidence type="ECO:0000313" key="2">
    <source>
        <dbReference type="Proteomes" id="UP000694381"/>
    </source>
</evidence>
<protein>
    <submittedName>
        <fullName evidence="1">Uncharacterized protein</fullName>
    </submittedName>
</protein>
<keyword evidence="2" id="KW-1185">Reference proteome</keyword>
<name>A0A8C6QJJ2_NANGA</name>
<dbReference type="OMA" id="QFVGVHC"/>
<organism evidence="1 2">
    <name type="scientific">Nannospalax galili</name>
    <name type="common">Northern Israeli blind subterranean mole rat</name>
    <name type="synonym">Spalax galili</name>
    <dbReference type="NCBI Taxonomy" id="1026970"/>
    <lineage>
        <taxon>Eukaryota</taxon>
        <taxon>Metazoa</taxon>
        <taxon>Chordata</taxon>
        <taxon>Craniata</taxon>
        <taxon>Vertebrata</taxon>
        <taxon>Euteleostomi</taxon>
        <taxon>Mammalia</taxon>
        <taxon>Eutheria</taxon>
        <taxon>Euarchontoglires</taxon>
        <taxon>Glires</taxon>
        <taxon>Rodentia</taxon>
        <taxon>Myomorpha</taxon>
        <taxon>Muroidea</taxon>
        <taxon>Spalacidae</taxon>
        <taxon>Spalacinae</taxon>
        <taxon>Nannospalax</taxon>
    </lineage>
</organism>
<reference evidence="1" key="2">
    <citation type="submission" date="2025-09" db="UniProtKB">
        <authorList>
            <consortium name="Ensembl"/>
        </authorList>
    </citation>
    <scope>IDENTIFICATION</scope>
</reference>
<proteinExistence type="predicted"/>
<accession>A0A8C6QJJ2</accession>
<dbReference type="AlphaFoldDB" id="A0A8C6QJJ2"/>